<dbReference type="CDD" id="cd00609">
    <property type="entry name" value="AAT_like"/>
    <property type="match status" value="1"/>
</dbReference>
<evidence type="ECO:0000256" key="5">
    <source>
        <dbReference type="ARBA" id="ARBA00022898"/>
    </source>
</evidence>
<evidence type="ECO:0000256" key="1">
    <source>
        <dbReference type="ARBA" id="ARBA00001933"/>
    </source>
</evidence>
<dbReference type="InterPro" id="IPR015422">
    <property type="entry name" value="PyrdxlP-dep_Trfase_small"/>
</dbReference>
<keyword evidence="4 8" id="KW-0808">Transferase</keyword>
<feature type="region of interest" description="Disordered" evidence="6">
    <location>
        <begin position="369"/>
        <end position="392"/>
    </location>
</feature>
<dbReference type="FunFam" id="3.40.640.10:FF:000033">
    <property type="entry name" value="Aspartate aminotransferase"/>
    <property type="match status" value="1"/>
</dbReference>
<dbReference type="Gene3D" id="3.90.1150.10">
    <property type="entry name" value="Aspartate Aminotransferase, domain 1"/>
    <property type="match status" value="1"/>
</dbReference>
<dbReference type="STRING" id="105231.A0A1Y1I6D5"/>
<keyword evidence="9" id="KW-1185">Reference proteome</keyword>
<dbReference type="GO" id="GO:0004069">
    <property type="term" value="F:L-aspartate:2-oxoglutarate aminotransferase activity"/>
    <property type="evidence" value="ECO:0007669"/>
    <property type="project" value="UniProtKB-ARBA"/>
</dbReference>
<organism evidence="8 9">
    <name type="scientific">Klebsormidium nitens</name>
    <name type="common">Green alga</name>
    <name type="synonym">Ulothrix nitens</name>
    <dbReference type="NCBI Taxonomy" id="105231"/>
    <lineage>
        <taxon>Eukaryota</taxon>
        <taxon>Viridiplantae</taxon>
        <taxon>Streptophyta</taxon>
        <taxon>Klebsormidiophyceae</taxon>
        <taxon>Klebsormidiales</taxon>
        <taxon>Klebsormidiaceae</taxon>
        <taxon>Klebsormidium</taxon>
    </lineage>
</organism>
<dbReference type="GO" id="GO:0016212">
    <property type="term" value="F:kynurenine-oxoglutarate transaminase activity"/>
    <property type="evidence" value="ECO:0000318"/>
    <property type="project" value="GO_Central"/>
</dbReference>
<evidence type="ECO:0000256" key="3">
    <source>
        <dbReference type="ARBA" id="ARBA00022576"/>
    </source>
</evidence>
<evidence type="ECO:0000313" key="9">
    <source>
        <dbReference type="Proteomes" id="UP000054558"/>
    </source>
</evidence>
<name>A0A1Y1I6D5_KLENI</name>
<comment type="cofactor">
    <cofactor evidence="1">
        <name>pyridoxal 5'-phosphate</name>
        <dbReference type="ChEBI" id="CHEBI:597326"/>
    </cofactor>
</comment>
<proteinExistence type="inferred from homology"/>
<accession>A0A1Y1I6D5</accession>
<comment type="similarity">
    <text evidence="2">Belongs to the class-I pyridoxal-phosphate-dependent aminotransferase family.</text>
</comment>
<dbReference type="GO" id="GO:0009095">
    <property type="term" value="P:aromatic amino acid family biosynthetic process, prephenate pathway"/>
    <property type="evidence" value="ECO:0007669"/>
    <property type="project" value="UniProtKB-ARBA"/>
</dbReference>
<keyword evidence="3" id="KW-0032">Aminotransferase</keyword>
<dbReference type="SUPFAM" id="SSF53383">
    <property type="entry name" value="PLP-dependent transferases"/>
    <property type="match status" value="1"/>
</dbReference>
<dbReference type="InterPro" id="IPR051326">
    <property type="entry name" value="Kynurenine-oxoglutarate_AT"/>
</dbReference>
<dbReference type="OrthoDB" id="2414662at2759"/>
<dbReference type="InterPro" id="IPR004838">
    <property type="entry name" value="NHTrfase_class1_PyrdxlP-BS"/>
</dbReference>
<keyword evidence="5" id="KW-0663">Pyridoxal phosphate</keyword>
<dbReference type="Pfam" id="PF00155">
    <property type="entry name" value="Aminotran_1_2"/>
    <property type="match status" value="1"/>
</dbReference>
<dbReference type="OMA" id="LGWSVWP"/>
<dbReference type="GO" id="GO:0005737">
    <property type="term" value="C:cytoplasm"/>
    <property type="evidence" value="ECO:0000318"/>
    <property type="project" value="GO_Central"/>
</dbReference>
<dbReference type="PROSITE" id="PS00105">
    <property type="entry name" value="AA_TRANSFER_CLASS_1"/>
    <property type="match status" value="1"/>
</dbReference>
<evidence type="ECO:0000256" key="2">
    <source>
        <dbReference type="ARBA" id="ARBA00007441"/>
    </source>
</evidence>
<sequence length="446" mass="48730">MSKGFLSDRALTFTPSVIQETSRLAERCGAINLAEGFPDFAAPSLLKEEAIKAIIEDLNQYRHVPQLCELIAKRFSARHGSVHPPLQIDPATEVVITCGQTEAMAAAVLAVVNPGDEVVLFNPTYETYPANVAMAGGVVRHCQLYPPNWSFREEELLAAVGPRCKAIVVNSPHNPTGKVFTDAELAIIARVCTSENLLALTDEVYEDLTYDDVEHRSLASFPGMRERTVVTSSLSKTFSVTGWRIGWAIAPPDIASAISNLHVKLTDSAPAPFQEAAVSALQSDVSYYRQLRQEYQERRDLVCDALEGEEFEIETRPKGGFFVFARIPERFRHGCDDVSFVSTLIEEAGVAIVPGSIFFHSPSPRASVTGGSAVANGTRTAGPGDDGSPHLTGHASVDEIINENQDYCSTLSTDYSKEYVRVAICKKKETLKAAISELQHYFDNTD</sequence>
<dbReference type="InterPro" id="IPR015421">
    <property type="entry name" value="PyrdxlP-dep_Trfase_major"/>
</dbReference>
<dbReference type="GO" id="GO:0030170">
    <property type="term" value="F:pyridoxal phosphate binding"/>
    <property type="evidence" value="ECO:0007669"/>
    <property type="project" value="InterPro"/>
</dbReference>
<feature type="compositionally biased region" description="Polar residues" evidence="6">
    <location>
        <begin position="369"/>
        <end position="379"/>
    </location>
</feature>
<dbReference type="GO" id="GO:0033854">
    <property type="term" value="F:glutamate-prephenate aminotransferase activity"/>
    <property type="evidence" value="ECO:0007669"/>
    <property type="project" value="UniProtKB-ARBA"/>
</dbReference>
<dbReference type="InterPro" id="IPR004839">
    <property type="entry name" value="Aminotransferase_I/II_large"/>
</dbReference>
<dbReference type="InterPro" id="IPR015424">
    <property type="entry name" value="PyrdxlP-dep_Trfase"/>
</dbReference>
<evidence type="ECO:0000256" key="4">
    <source>
        <dbReference type="ARBA" id="ARBA00022679"/>
    </source>
</evidence>
<dbReference type="PANTHER" id="PTHR43807:SF12">
    <property type="entry name" value="AMINOTRANSFERASE, CLASSES I AND II FAMILY PROTEIN, EXPRESSED"/>
    <property type="match status" value="1"/>
</dbReference>
<dbReference type="EMBL" id="DF237217">
    <property type="protein sequence ID" value="GAQ86073.1"/>
    <property type="molecule type" value="Genomic_DNA"/>
</dbReference>
<dbReference type="GO" id="GO:0033853">
    <property type="term" value="F:aspartate-prephenate aminotransferase activity"/>
    <property type="evidence" value="ECO:0007669"/>
    <property type="project" value="UniProtKB-ARBA"/>
</dbReference>
<dbReference type="AlphaFoldDB" id="A0A1Y1I6D5"/>
<evidence type="ECO:0000313" key="8">
    <source>
        <dbReference type="EMBL" id="GAQ86073.1"/>
    </source>
</evidence>
<dbReference type="Proteomes" id="UP000054558">
    <property type="component" value="Unassembled WGS sequence"/>
</dbReference>
<gene>
    <name evidence="8" type="ORF">KFL_002680190</name>
</gene>
<evidence type="ECO:0000259" key="7">
    <source>
        <dbReference type="Pfam" id="PF00155"/>
    </source>
</evidence>
<evidence type="ECO:0000256" key="6">
    <source>
        <dbReference type="SAM" id="MobiDB-lite"/>
    </source>
</evidence>
<reference evidence="8 9" key="1">
    <citation type="journal article" date="2014" name="Nat. Commun.">
        <title>Klebsormidium flaccidum genome reveals primary factors for plant terrestrial adaptation.</title>
        <authorList>
            <person name="Hori K."/>
            <person name="Maruyama F."/>
            <person name="Fujisawa T."/>
            <person name="Togashi T."/>
            <person name="Yamamoto N."/>
            <person name="Seo M."/>
            <person name="Sato S."/>
            <person name="Yamada T."/>
            <person name="Mori H."/>
            <person name="Tajima N."/>
            <person name="Moriyama T."/>
            <person name="Ikeuchi M."/>
            <person name="Watanabe M."/>
            <person name="Wada H."/>
            <person name="Kobayashi K."/>
            <person name="Saito M."/>
            <person name="Masuda T."/>
            <person name="Sasaki-Sekimoto Y."/>
            <person name="Mashiguchi K."/>
            <person name="Awai K."/>
            <person name="Shimojima M."/>
            <person name="Masuda S."/>
            <person name="Iwai M."/>
            <person name="Nobusawa T."/>
            <person name="Narise T."/>
            <person name="Kondo S."/>
            <person name="Saito H."/>
            <person name="Sato R."/>
            <person name="Murakawa M."/>
            <person name="Ihara Y."/>
            <person name="Oshima-Yamada Y."/>
            <person name="Ohtaka K."/>
            <person name="Satoh M."/>
            <person name="Sonobe K."/>
            <person name="Ishii M."/>
            <person name="Ohtani R."/>
            <person name="Kanamori-Sato M."/>
            <person name="Honoki R."/>
            <person name="Miyazaki D."/>
            <person name="Mochizuki H."/>
            <person name="Umetsu J."/>
            <person name="Higashi K."/>
            <person name="Shibata D."/>
            <person name="Kamiya Y."/>
            <person name="Sato N."/>
            <person name="Nakamura Y."/>
            <person name="Tabata S."/>
            <person name="Ida S."/>
            <person name="Kurokawa K."/>
            <person name="Ohta H."/>
        </authorList>
    </citation>
    <scope>NUCLEOTIDE SEQUENCE [LARGE SCALE GENOMIC DNA]</scope>
    <source>
        <strain evidence="8 9">NIES-2285</strain>
    </source>
</reference>
<dbReference type="PANTHER" id="PTHR43807">
    <property type="entry name" value="FI04487P"/>
    <property type="match status" value="1"/>
</dbReference>
<feature type="domain" description="Aminotransferase class I/classII large" evidence="7">
    <location>
        <begin position="31"/>
        <end position="370"/>
    </location>
</feature>
<dbReference type="Gene3D" id="3.40.640.10">
    <property type="entry name" value="Type I PLP-dependent aspartate aminotransferase-like (Major domain)"/>
    <property type="match status" value="1"/>
</dbReference>
<protein>
    <submittedName>
        <fullName evidence="8">PLP-dependent transferases superfamilly protein</fullName>
    </submittedName>
</protein>